<keyword evidence="4 11" id="KW-0138">CF(0)</keyword>
<keyword evidence="10 11" id="KW-0066">ATP synthesis</keyword>
<dbReference type="HAMAP" id="MF_01393">
    <property type="entry name" value="ATP_synth_a_bact"/>
    <property type="match status" value="1"/>
</dbReference>
<dbReference type="InterPro" id="IPR023011">
    <property type="entry name" value="ATP_synth_F0_asu_AS"/>
</dbReference>
<keyword evidence="3 11" id="KW-0813">Transport</keyword>
<dbReference type="SUPFAM" id="SSF81336">
    <property type="entry name" value="F1F0 ATP synthase subunit A"/>
    <property type="match status" value="1"/>
</dbReference>
<dbReference type="PANTHER" id="PTHR42823">
    <property type="entry name" value="ATP SYNTHASE SUBUNIT A, CHLOROPLASTIC"/>
    <property type="match status" value="1"/>
</dbReference>
<protein>
    <recommendedName>
        <fullName evidence="11 12">ATP synthase subunit a</fullName>
    </recommendedName>
    <alternativeName>
        <fullName evidence="11">ATP synthase F0 sector subunit a</fullName>
    </alternativeName>
    <alternativeName>
        <fullName evidence="11">F-ATPase subunit 6</fullName>
    </alternativeName>
</protein>
<feature type="transmembrane region" description="Helical" evidence="11">
    <location>
        <begin position="131"/>
        <end position="150"/>
    </location>
</feature>
<accession>A0ABT4DJ88</accession>
<keyword evidence="11" id="KW-1003">Cell membrane</keyword>
<comment type="caution">
    <text evidence="13">The sequence shown here is derived from an EMBL/GenBank/DDBJ whole genome shotgun (WGS) entry which is preliminary data.</text>
</comment>
<evidence type="ECO:0000256" key="2">
    <source>
        <dbReference type="ARBA" id="ARBA00006810"/>
    </source>
</evidence>
<sequence length="261" mass="29285">MILGPIEFTSGDLVSGPAVIFSIFGIPVTSTVVTTWFILFCFFMFFKLGTRNLQLIPGKFQTILEGIYEFLDSTIGQILGAWKKKYYIYFSTLFLFIFLSNIITFFPIPWFSIKNGVLEIFPAFRSPTADLNTTGCLAILTTILFTSISIKNNGIFGYLKGFAEPNPVMLPLNIIGELAKPLNISMRLFGNMFAGMVIMGLVYMAMPFIIPAALHLYFDLFAGLVQSFVFVTLSLVYVQGSIGDVEYIDEEKKIDKLYDTI</sequence>
<evidence type="ECO:0000256" key="10">
    <source>
        <dbReference type="ARBA" id="ARBA00023310"/>
    </source>
</evidence>
<keyword evidence="14" id="KW-1185">Reference proteome</keyword>
<proteinExistence type="inferred from homology"/>
<evidence type="ECO:0000256" key="8">
    <source>
        <dbReference type="ARBA" id="ARBA00023065"/>
    </source>
</evidence>
<evidence type="ECO:0000313" key="13">
    <source>
        <dbReference type="EMBL" id="MCY7007426.1"/>
    </source>
</evidence>
<comment type="function">
    <text evidence="11 12">Key component of the proton channel; it plays a direct role in the translocation of protons across the membrane.</text>
</comment>
<feature type="transmembrane region" description="Helical" evidence="11">
    <location>
        <begin position="216"/>
        <end position="238"/>
    </location>
</feature>
<evidence type="ECO:0000256" key="7">
    <source>
        <dbReference type="ARBA" id="ARBA00022989"/>
    </source>
</evidence>
<feature type="transmembrane region" description="Helical" evidence="11">
    <location>
        <begin position="86"/>
        <end position="111"/>
    </location>
</feature>
<dbReference type="PROSITE" id="PS00449">
    <property type="entry name" value="ATPASE_A"/>
    <property type="match status" value="1"/>
</dbReference>
<evidence type="ECO:0000256" key="1">
    <source>
        <dbReference type="ARBA" id="ARBA00004141"/>
    </source>
</evidence>
<dbReference type="InterPro" id="IPR045082">
    <property type="entry name" value="ATP_syn_F0_a_bact/chloroplast"/>
</dbReference>
<evidence type="ECO:0000256" key="11">
    <source>
        <dbReference type="HAMAP-Rule" id="MF_01393"/>
    </source>
</evidence>
<evidence type="ECO:0000313" key="14">
    <source>
        <dbReference type="Proteomes" id="UP001062738"/>
    </source>
</evidence>
<evidence type="ECO:0000256" key="4">
    <source>
        <dbReference type="ARBA" id="ARBA00022547"/>
    </source>
</evidence>
<keyword evidence="8 11" id="KW-0406">Ion transport</keyword>
<dbReference type="CDD" id="cd00310">
    <property type="entry name" value="ATP-synt_Fo_a_6"/>
    <property type="match status" value="1"/>
</dbReference>
<keyword evidence="5 11" id="KW-0812">Transmembrane</keyword>
<feature type="transmembrane region" description="Helical" evidence="11">
    <location>
        <begin position="20"/>
        <end position="46"/>
    </location>
</feature>
<evidence type="ECO:0000256" key="6">
    <source>
        <dbReference type="ARBA" id="ARBA00022781"/>
    </source>
</evidence>
<dbReference type="Proteomes" id="UP001062738">
    <property type="component" value="Unassembled WGS sequence"/>
</dbReference>
<feature type="transmembrane region" description="Helical" evidence="11">
    <location>
        <begin position="188"/>
        <end position="210"/>
    </location>
</feature>
<name>A0ABT4DJ88_FUSSI</name>
<reference evidence="13" key="1">
    <citation type="submission" date="2022-09" db="EMBL/GenBank/DDBJ databases">
        <authorList>
            <person name="Zoaiter M."/>
        </authorList>
    </citation>
    <scope>NUCLEOTIDE SEQUENCE</scope>
    <source>
        <strain evidence="13">DSM 19848</strain>
    </source>
</reference>
<dbReference type="InterPro" id="IPR000568">
    <property type="entry name" value="ATP_synth_F0_asu"/>
</dbReference>
<organism evidence="13 14">
    <name type="scientific">Fusobacterium simiae</name>
    <dbReference type="NCBI Taxonomy" id="855"/>
    <lineage>
        <taxon>Bacteria</taxon>
        <taxon>Fusobacteriati</taxon>
        <taxon>Fusobacteriota</taxon>
        <taxon>Fusobacteriia</taxon>
        <taxon>Fusobacteriales</taxon>
        <taxon>Fusobacteriaceae</taxon>
        <taxon>Fusobacterium</taxon>
    </lineage>
</organism>
<evidence type="ECO:0000256" key="9">
    <source>
        <dbReference type="ARBA" id="ARBA00023136"/>
    </source>
</evidence>
<dbReference type="RefSeq" id="WP_029758321.1">
    <property type="nucleotide sequence ID" value="NZ_JAOXXL010000004.1"/>
</dbReference>
<keyword evidence="6 11" id="KW-0375">Hydrogen ion transport</keyword>
<evidence type="ECO:0000256" key="3">
    <source>
        <dbReference type="ARBA" id="ARBA00022448"/>
    </source>
</evidence>
<dbReference type="EMBL" id="JAOXXL010000004">
    <property type="protein sequence ID" value="MCY7007426.1"/>
    <property type="molecule type" value="Genomic_DNA"/>
</dbReference>
<comment type="similarity">
    <text evidence="2 11 12">Belongs to the ATPase A chain family.</text>
</comment>
<evidence type="ECO:0000256" key="5">
    <source>
        <dbReference type="ARBA" id="ARBA00022692"/>
    </source>
</evidence>
<dbReference type="NCBIfam" id="TIGR01131">
    <property type="entry name" value="ATP_synt_6_or_A"/>
    <property type="match status" value="1"/>
</dbReference>
<dbReference type="Pfam" id="PF00119">
    <property type="entry name" value="ATP-synt_A"/>
    <property type="match status" value="1"/>
</dbReference>
<dbReference type="InterPro" id="IPR035908">
    <property type="entry name" value="F0_ATP_A_sf"/>
</dbReference>
<dbReference type="Gene3D" id="1.20.120.220">
    <property type="entry name" value="ATP synthase, F0 complex, subunit A"/>
    <property type="match status" value="1"/>
</dbReference>
<dbReference type="PANTHER" id="PTHR42823:SF3">
    <property type="entry name" value="ATP SYNTHASE SUBUNIT A, CHLOROPLASTIC"/>
    <property type="match status" value="1"/>
</dbReference>
<dbReference type="PRINTS" id="PR00123">
    <property type="entry name" value="ATPASEA"/>
</dbReference>
<comment type="subcellular location">
    <subcellularLocation>
        <location evidence="11 12">Cell membrane</location>
        <topology evidence="11 12">Multi-pass membrane protein</topology>
    </subcellularLocation>
    <subcellularLocation>
        <location evidence="1">Membrane</location>
        <topology evidence="1">Multi-pass membrane protein</topology>
    </subcellularLocation>
</comment>
<evidence type="ECO:0000256" key="12">
    <source>
        <dbReference type="RuleBase" id="RU000483"/>
    </source>
</evidence>
<gene>
    <name evidence="11 13" type="primary">atpB</name>
    <name evidence="13" type="ORF">OCK72_02020</name>
</gene>
<keyword evidence="7 11" id="KW-1133">Transmembrane helix</keyword>
<keyword evidence="9 11" id="KW-0472">Membrane</keyword>